<dbReference type="InterPro" id="IPR051052">
    <property type="entry name" value="Diverse_substrate_MTase"/>
</dbReference>
<dbReference type="PANTHER" id="PTHR44942">
    <property type="entry name" value="METHYLTRANSF_11 DOMAIN-CONTAINING PROTEIN"/>
    <property type="match status" value="1"/>
</dbReference>
<name>A0A6J4U1J2_9BACT</name>
<sequence length="280" mass="30024">MPEGWVWDETLYRGSAPYYARGRPPYAPGLADRLAALIPFADGSRLLDVGCGPGILTLPLAPHVAEAVGVDPDPGMLAEAARRATVAGVANARWVQARAEVLPAGLGRFRAATFGQSFHWMDRERVAAAVRRLLEPGGAFVLVADAKEPRADPGDPDLPHPEPPYEAIRGLIREWLGPVPRAGQGLLRHGTPDGEAAVLAAAGFAAPERLRLPAGGVWVRTEDEVVAWVWSLAGSAPHLFGERLGAFEVELRGLLRDVSPAGRFADRPPDTEVRMWRSPG</sequence>
<organism evidence="4">
    <name type="scientific">uncultured Thermomicrobiales bacterium</name>
    <dbReference type="NCBI Taxonomy" id="1645740"/>
    <lineage>
        <taxon>Bacteria</taxon>
        <taxon>Pseudomonadati</taxon>
        <taxon>Thermomicrobiota</taxon>
        <taxon>Thermomicrobia</taxon>
        <taxon>Thermomicrobiales</taxon>
        <taxon>environmental samples</taxon>
    </lineage>
</organism>
<dbReference type="Pfam" id="PF13649">
    <property type="entry name" value="Methyltransf_25"/>
    <property type="match status" value="1"/>
</dbReference>
<dbReference type="Gene3D" id="3.40.50.150">
    <property type="entry name" value="Vaccinia Virus protein VP39"/>
    <property type="match status" value="1"/>
</dbReference>
<dbReference type="SUPFAM" id="SSF53335">
    <property type="entry name" value="S-adenosyl-L-methionine-dependent methyltransferases"/>
    <property type="match status" value="1"/>
</dbReference>
<feature type="domain" description="Methyltransferase" evidence="3">
    <location>
        <begin position="47"/>
        <end position="138"/>
    </location>
</feature>
<evidence type="ECO:0000259" key="3">
    <source>
        <dbReference type="Pfam" id="PF13649"/>
    </source>
</evidence>
<gene>
    <name evidence="4" type="ORF">AVDCRST_MAG59-567</name>
</gene>
<dbReference type="GO" id="GO:0008168">
    <property type="term" value="F:methyltransferase activity"/>
    <property type="evidence" value="ECO:0007669"/>
    <property type="project" value="UniProtKB-KW"/>
</dbReference>
<proteinExistence type="predicted"/>
<accession>A0A6J4U1J2</accession>
<dbReference type="EMBL" id="CADCWF010000026">
    <property type="protein sequence ID" value="CAA9538395.1"/>
    <property type="molecule type" value="Genomic_DNA"/>
</dbReference>
<dbReference type="GO" id="GO:0032259">
    <property type="term" value="P:methylation"/>
    <property type="evidence" value="ECO:0007669"/>
    <property type="project" value="UniProtKB-KW"/>
</dbReference>
<protein>
    <submittedName>
        <fullName evidence="4">SAM-dependent methyltransferase</fullName>
    </submittedName>
</protein>
<dbReference type="AlphaFoldDB" id="A0A6J4U1J2"/>
<keyword evidence="2 4" id="KW-0808">Transferase</keyword>
<evidence type="ECO:0000256" key="1">
    <source>
        <dbReference type="ARBA" id="ARBA00022603"/>
    </source>
</evidence>
<evidence type="ECO:0000256" key="2">
    <source>
        <dbReference type="ARBA" id="ARBA00022679"/>
    </source>
</evidence>
<dbReference type="InterPro" id="IPR029063">
    <property type="entry name" value="SAM-dependent_MTases_sf"/>
</dbReference>
<evidence type="ECO:0000313" key="4">
    <source>
        <dbReference type="EMBL" id="CAA9538395.1"/>
    </source>
</evidence>
<dbReference type="CDD" id="cd02440">
    <property type="entry name" value="AdoMet_MTases"/>
    <property type="match status" value="1"/>
</dbReference>
<dbReference type="PANTHER" id="PTHR44942:SF4">
    <property type="entry name" value="METHYLTRANSFERASE TYPE 11 DOMAIN-CONTAINING PROTEIN"/>
    <property type="match status" value="1"/>
</dbReference>
<dbReference type="InterPro" id="IPR041698">
    <property type="entry name" value="Methyltransf_25"/>
</dbReference>
<reference evidence="4" key="1">
    <citation type="submission" date="2020-02" db="EMBL/GenBank/DDBJ databases">
        <authorList>
            <person name="Meier V. D."/>
        </authorList>
    </citation>
    <scope>NUCLEOTIDE SEQUENCE</scope>
    <source>
        <strain evidence="4">AVDCRST_MAG59</strain>
    </source>
</reference>
<keyword evidence="1 4" id="KW-0489">Methyltransferase</keyword>